<name>A0ABT4EUY7_9BACI</name>
<protein>
    <recommendedName>
        <fullName evidence="3">Resolvase/invertase-type recombinase catalytic domain-containing protein</fullName>
    </recommendedName>
</protein>
<comment type="caution">
    <text evidence="1">The sequence shown here is derived from an EMBL/GenBank/DDBJ whole genome shotgun (WGS) entry which is preliminary data.</text>
</comment>
<evidence type="ECO:0008006" key="3">
    <source>
        <dbReference type="Google" id="ProtNLM"/>
    </source>
</evidence>
<dbReference type="RefSeq" id="WP_268639416.1">
    <property type="nucleotide sequence ID" value="NZ_JAMDLZ010000042.1"/>
</dbReference>
<gene>
    <name evidence="1" type="ORF">M5W82_21510</name>
</gene>
<evidence type="ECO:0000313" key="1">
    <source>
        <dbReference type="EMBL" id="MCY9549461.1"/>
    </source>
</evidence>
<proteinExistence type="predicted"/>
<organism evidence="1 2">
    <name type="scientific">Lysinibacillus xylanilyticus</name>
    <dbReference type="NCBI Taxonomy" id="582475"/>
    <lineage>
        <taxon>Bacteria</taxon>
        <taxon>Bacillati</taxon>
        <taxon>Bacillota</taxon>
        <taxon>Bacilli</taxon>
        <taxon>Bacillales</taxon>
        <taxon>Bacillaceae</taxon>
        <taxon>Lysinibacillus</taxon>
    </lineage>
</organism>
<dbReference type="EMBL" id="JAMDLZ010000042">
    <property type="protein sequence ID" value="MCY9549461.1"/>
    <property type="molecule type" value="Genomic_DNA"/>
</dbReference>
<evidence type="ECO:0000313" key="2">
    <source>
        <dbReference type="Proteomes" id="UP001527052"/>
    </source>
</evidence>
<keyword evidence="2" id="KW-1185">Reference proteome</keyword>
<accession>A0ABT4EUY7</accession>
<dbReference type="Proteomes" id="UP001527052">
    <property type="component" value="Unassembled WGS sequence"/>
</dbReference>
<sequence length="59" mass="7011">MKHSIYTSEKGRLGILNHYEQNLNSYDFEVERAFVDTSIGKTQFKKFNKVIICFLNKYC</sequence>
<reference evidence="1 2" key="1">
    <citation type="submission" date="2022-05" db="EMBL/GenBank/DDBJ databases">
        <title>Genome Sequencing of Bee-Associated Microbes.</title>
        <authorList>
            <person name="Dunlap C."/>
        </authorList>
    </citation>
    <scope>NUCLEOTIDE SEQUENCE [LARGE SCALE GENOMIC DNA]</scope>
    <source>
        <strain evidence="1 2">NRRL BD-083</strain>
    </source>
</reference>